<accession>A0AAD9V6N4</accession>
<dbReference type="Proteomes" id="UP001249851">
    <property type="component" value="Unassembled WGS sequence"/>
</dbReference>
<proteinExistence type="predicted"/>
<dbReference type="AlphaFoldDB" id="A0AAD9V6N4"/>
<gene>
    <name evidence="1" type="ORF">P5673_014406</name>
</gene>
<keyword evidence="2" id="KW-1185">Reference proteome</keyword>
<evidence type="ECO:0000313" key="1">
    <source>
        <dbReference type="EMBL" id="KAK2562700.1"/>
    </source>
</evidence>
<comment type="caution">
    <text evidence="1">The sequence shown here is derived from an EMBL/GenBank/DDBJ whole genome shotgun (WGS) entry which is preliminary data.</text>
</comment>
<reference evidence="1" key="1">
    <citation type="journal article" date="2023" name="G3 (Bethesda)">
        <title>Whole genome assembly and annotation of the endangered Caribbean coral Acropora cervicornis.</title>
        <authorList>
            <person name="Selwyn J.D."/>
            <person name="Vollmer S.V."/>
        </authorList>
    </citation>
    <scope>NUCLEOTIDE SEQUENCE</scope>
    <source>
        <strain evidence="1">K2</strain>
    </source>
</reference>
<organism evidence="1 2">
    <name type="scientific">Acropora cervicornis</name>
    <name type="common">Staghorn coral</name>
    <dbReference type="NCBI Taxonomy" id="6130"/>
    <lineage>
        <taxon>Eukaryota</taxon>
        <taxon>Metazoa</taxon>
        <taxon>Cnidaria</taxon>
        <taxon>Anthozoa</taxon>
        <taxon>Hexacorallia</taxon>
        <taxon>Scleractinia</taxon>
        <taxon>Astrocoeniina</taxon>
        <taxon>Acroporidae</taxon>
        <taxon>Acropora</taxon>
    </lineage>
</organism>
<dbReference type="EMBL" id="JARQWQ010000028">
    <property type="protein sequence ID" value="KAK2562700.1"/>
    <property type="molecule type" value="Genomic_DNA"/>
</dbReference>
<protein>
    <submittedName>
        <fullName evidence="1">Uncharacterized protein</fullName>
    </submittedName>
</protein>
<sequence length="153" mass="17664">MDMFASRLNYKVTDYVAWRPEPVAAFIEAFCVNWEPYFFYAFPSFSLIPRCLTKIENDQATGVLIVRYWTTQSWFTLLSGQPFSGQPTASSSVRQLVTIASHWGTTPPSKENEINRMQTIWKSLLQRDVSHNCKATEIIMHSWADASLKQYKP</sequence>
<reference evidence="1" key="2">
    <citation type="journal article" date="2023" name="Science">
        <title>Genomic signatures of disease resistance in endangered staghorn corals.</title>
        <authorList>
            <person name="Vollmer S.V."/>
            <person name="Selwyn J.D."/>
            <person name="Despard B.A."/>
            <person name="Roesel C.L."/>
        </authorList>
    </citation>
    <scope>NUCLEOTIDE SEQUENCE</scope>
    <source>
        <strain evidence="1">K2</strain>
    </source>
</reference>
<name>A0AAD9V6N4_ACRCE</name>
<evidence type="ECO:0000313" key="2">
    <source>
        <dbReference type="Proteomes" id="UP001249851"/>
    </source>
</evidence>